<dbReference type="STRING" id="1122252.SAMN05660443_1999"/>
<dbReference type="PANTHER" id="PTHR36438">
    <property type="entry name" value="IRON-SULFUR CLUSTER REPAIR PROTEIN YTFE"/>
    <property type="match status" value="1"/>
</dbReference>
<feature type="domain" description="Hemerythrin-like" evidence="5">
    <location>
        <begin position="19"/>
        <end position="156"/>
    </location>
</feature>
<gene>
    <name evidence="6" type="ORF">SAMN05660443_1999</name>
</gene>
<keyword evidence="2" id="KW-0963">Cytoplasm</keyword>
<dbReference type="EMBL" id="FOLH01000004">
    <property type="protein sequence ID" value="SFC26888.1"/>
    <property type="molecule type" value="Genomic_DNA"/>
</dbReference>
<evidence type="ECO:0000256" key="4">
    <source>
        <dbReference type="ARBA" id="ARBA00023004"/>
    </source>
</evidence>
<accession>A0A1I1HY31</accession>
<dbReference type="InterPro" id="IPR019903">
    <property type="entry name" value="RIC_family"/>
</dbReference>
<evidence type="ECO:0000256" key="1">
    <source>
        <dbReference type="ARBA" id="ARBA00004496"/>
    </source>
</evidence>
<dbReference type="InterPro" id="IPR012312">
    <property type="entry name" value="Hemerythrin-like"/>
</dbReference>
<evidence type="ECO:0000313" key="7">
    <source>
        <dbReference type="Proteomes" id="UP000199058"/>
    </source>
</evidence>
<protein>
    <submittedName>
        <fullName evidence="6">Regulator of cell morphogenesis and NO signaling</fullName>
    </submittedName>
</protein>
<sequence length="167" mass="19252">MISSVLPQKWSEETTSALIDHLLENYHARHREHLPTLIKLARKVEQTHGDHPECPAGLTQYLISMEQELDSHMLKEEQILFPMLRHNGHARARGPISVMLMEHQEHDQSMKRLLTLTRFLKVPNNACLTWASLYEELGQFIDELSQHIQLENEVLFAGQTLDAQAVS</sequence>
<organism evidence="6 7">
    <name type="scientific">Marinospirillum celere</name>
    <dbReference type="NCBI Taxonomy" id="1122252"/>
    <lineage>
        <taxon>Bacteria</taxon>
        <taxon>Pseudomonadati</taxon>
        <taxon>Pseudomonadota</taxon>
        <taxon>Gammaproteobacteria</taxon>
        <taxon>Oceanospirillales</taxon>
        <taxon>Oceanospirillaceae</taxon>
        <taxon>Marinospirillum</taxon>
    </lineage>
</organism>
<comment type="subcellular location">
    <subcellularLocation>
        <location evidence="1">Cytoplasm</location>
    </subcellularLocation>
</comment>
<evidence type="ECO:0000256" key="2">
    <source>
        <dbReference type="ARBA" id="ARBA00022490"/>
    </source>
</evidence>
<evidence type="ECO:0000259" key="5">
    <source>
        <dbReference type="Pfam" id="PF01814"/>
    </source>
</evidence>
<evidence type="ECO:0000313" key="6">
    <source>
        <dbReference type="EMBL" id="SFC26888.1"/>
    </source>
</evidence>
<dbReference type="Pfam" id="PF01814">
    <property type="entry name" value="Hemerythrin"/>
    <property type="match status" value="1"/>
</dbReference>
<dbReference type="Gene3D" id="1.20.120.520">
    <property type="entry name" value="nmb1532 protein domain like"/>
    <property type="match status" value="1"/>
</dbReference>
<dbReference type="RefSeq" id="WP_091962849.1">
    <property type="nucleotide sequence ID" value="NZ_FOLH01000004.1"/>
</dbReference>
<dbReference type="PANTHER" id="PTHR36438:SF1">
    <property type="entry name" value="IRON-SULFUR CLUSTER REPAIR PROTEIN YTFE"/>
    <property type="match status" value="1"/>
</dbReference>
<name>A0A1I1HY31_9GAMM</name>
<keyword evidence="4" id="KW-0408">Iron</keyword>
<dbReference type="AlphaFoldDB" id="A0A1I1HY31"/>
<proteinExistence type="predicted"/>
<keyword evidence="3" id="KW-0479">Metal-binding</keyword>
<evidence type="ECO:0000256" key="3">
    <source>
        <dbReference type="ARBA" id="ARBA00022723"/>
    </source>
</evidence>
<keyword evidence="7" id="KW-1185">Reference proteome</keyword>
<dbReference type="GO" id="GO:0046872">
    <property type="term" value="F:metal ion binding"/>
    <property type="evidence" value="ECO:0007669"/>
    <property type="project" value="UniProtKB-KW"/>
</dbReference>
<dbReference type="Proteomes" id="UP000199058">
    <property type="component" value="Unassembled WGS sequence"/>
</dbReference>
<dbReference type="GO" id="GO:0005737">
    <property type="term" value="C:cytoplasm"/>
    <property type="evidence" value="ECO:0007669"/>
    <property type="project" value="UniProtKB-SubCell"/>
</dbReference>
<dbReference type="OrthoDB" id="9797132at2"/>
<reference evidence="6 7" key="1">
    <citation type="submission" date="2016-10" db="EMBL/GenBank/DDBJ databases">
        <authorList>
            <person name="de Groot N.N."/>
        </authorList>
    </citation>
    <scope>NUCLEOTIDE SEQUENCE [LARGE SCALE GENOMIC DNA]</scope>
    <source>
        <strain evidence="6 7">DSM 18438</strain>
    </source>
</reference>